<dbReference type="AlphaFoldDB" id="A0A0M6WGY4"/>
<dbReference type="EMBL" id="CVRS01000062">
    <property type="protein sequence ID" value="CRL35783.1"/>
    <property type="molecule type" value="Genomic_DNA"/>
</dbReference>
<organism evidence="1 5">
    <name type="scientific">Roseburia inulinivorans</name>
    <dbReference type="NCBI Taxonomy" id="360807"/>
    <lineage>
        <taxon>Bacteria</taxon>
        <taxon>Bacillati</taxon>
        <taxon>Bacillota</taxon>
        <taxon>Clostridia</taxon>
        <taxon>Lachnospirales</taxon>
        <taxon>Lachnospiraceae</taxon>
        <taxon>Roseburia</taxon>
    </lineage>
</organism>
<dbReference type="OrthoDB" id="2030320at2"/>
<dbReference type="EMBL" id="CYYR01000004">
    <property type="protein sequence ID" value="CUN57055.1"/>
    <property type="molecule type" value="Genomic_DNA"/>
</dbReference>
<dbReference type="Proteomes" id="UP000095395">
    <property type="component" value="Unassembled WGS sequence"/>
</dbReference>
<evidence type="ECO:0000313" key="8">
    <source>
        <dbReference type="Proteomes" id="UP000286271"/>
    </source>
</evidence>
<reference evidence="5" key="2">
    <citation type="submission" date="2015-05" db="EMBL/GenBank/DDBJ databases">
        <authorList>
            <consortium name="Pathogen Informatics"/>
        </authorList>
    </citation>
    <scope>NUCLEOTIDE SEQUENCE [LARGE SCALE GENOMIC DNA]</scope>
    <source>
        <strain evidence="3 6">2789STDY5608835</strain>
        <strain evidence="2 7">2789STDY5608887</strain>
        <strain evidence="5">L1-83</strain>
    </source>
</reference>
<protein>
    <submittedName>
        <fullName evidence="1">Uncharacterized protein</fullName>
    </submittedName>
</protein>
<dbReference type="GeneID" id="75164402"/>
<proteinExistence type="predicted"/>
<evidence type="ECO:0000313" key="6">
    <source>
        <dbReference type="Proteomes" id="UP000095395"/>
    </source>
</evidence>
<dbReference type="Proteomes" id="UP000095453">
    <property type="component" value="Unassembled WGS sequence"/>
</dbReference>
<dbReference type="EMBL" id="CYXX01000059">
    <property type="protein sequence ID" value="CUN31675.1"/>
    <property type="molecule type" value="Genomic_DNA"/>
</dbReference>
<accession>A0A0M6WGY4</accession>
<keyword evidence="5" id="KW-1185">Reference proteome</keyword>
<dbReference type="RefSeq" id="WP_007889053.1">
    <property type="nucleotide sequence ID" value="NZ_CATYLF010000063.1"/>
</dbReference>
<name>A0A0M6WGY4_9FIRM</name>
<dbReference type="STRING" id="360807.ERS852392_00758"/>
<reference evidence="4 8" key="3">
    <citation type="submission" date="2018-08" db="EMBL/GenBank/DDBJ databases">
        <title>A genome reference for cultivated species of the human gut microbiota.</title>
        <authorList>
            <person name="Zou Y."/>
            <person name="Xue W."/>
            <person name="Luo G."/>
        </authorList>
    </citation>
    <scope>NUCLEOTIDE SEQUENCE [LARGE SCALE GENOMIC DNA]</scope>
    <source>
        <strain evidence="4 8">AM27-11</strain>
    </source>
</reference>
<evidence type="ECO:0000313" key="3">
    <source>
        <dbReference type="EMBL" id="CUN57055.1"/>
    </source>
</evidence>
<evidence type="ECO:0000313" key="1">
    <source>
        <dbReference type="EMBL" id="CRL35783.1"/>
    </source>
</evidence>
<evidence type="ECO:0000313" key="4">
    <source>
        <dbReference type="EMBL" id="RHE91886.1"/>
    </source>
</evidence>
<dbReference type="EMBL" id="QSKW01000038">
    <property type="protein sequence ID" value="RHE91886.1"/>
    <property type="molecule type" value="Genomic_DNA"/>
</dbReference>
<reference evidence="1" key="1">
    <citation type="submission" date="2015-05" db="EMBL/GenBank/DDBJ databases">
        <authorList>
            <person name="Wang D.B."/>
            <person name="Wang M."/>
        </authorList>
    </citation>
    <scope>NUCLEOTIDE SEQUENCE [LARGE SCALE GENOMIC DNA]</scope>
    <source>
        <strain evidence="1">L1-83</strain>
    </source>
</reference>
<evidence type="ECO:0000313" key="5">
    <source>
        <dbReference type="Proteomes" id="UP000049828"/>
    </source>
</evidence>
<gene>
    <name evidence="4" type="ORF">DW707_16325</name>
    <name evidence="3" type="ORF">ERS852392_00758</name>
    <name evidence="2" type="ORF">ERS852444_03645</name>
    <name evidence="1" type="ORF">RIL183_17661</name>
</gene>
<evidence type="ECO:0000313" key="2">
    <source>
        <dbReference type="EMBL" id="CUN31675.1"/>
    </source>
</evidence>
<sequence length="225" mass="26440">MSITFLSNPIHLPDFFKFDREYLGKQESQNEDQKVFHKDTLEVSQLSKNRENLMDKIKHTVVHSVTSFSDMRAGILKEIREEKGQYDYTDVVNACGLSYARLYSEIEERYKNGNEQYYKSAGGTPWTKEEIEWLDMQYEQEVAWQKSCARIAARGQVFQGNIPEVPTKEIEELEDSFYQAKDAYIKLYQESKQTGKFLVLQNYMLGSSRMYEMLNKLGNLQERVE</sequence>
<evidence type="ECO:0000313" key="7">
    <source>
        <dbReference type="Proteomes" id="UP000095453"/>
    </source>
</evidence>
<dbReference type="Proteomes" id="UP000049828">
    <property type="component" value="Unassembled WGS sequence"/>
</dbReference>
<dbReference type="Proteomes" id="UP000286271">
    <property type="component" value="Unassembled WGS sequence"/>
</dbReference>